<evidence type="ECO:0000313" key="1">
    <source>
        <dbReference type="EMBL" id="MBB6130338.1"/>
    </source>
</evidence>
<reference evidence="1 2" key="1">
    <citation type="submission" date="2020-08" db="EMBL/GenBank/DDBJ databases">
        <title>Genomic Encyclopedia of Type Strains, Phase IV (KMG-V): Genome sequencing to study the core and pangenomes of soil and plant-associated prokaryotes.</title>
        <authorList>
            <person name="Whitman W."/>
        </authorList>
    </citation>
    <scope>NUCLEOTIDE SEQUENCE [LARGE SCALE GENOMIC DNA]</scope>
    <source>
        <strain evidence="1 2">MP601</strain>
    </source>
</reference>
<accession>A0A841JNM3</accession>
<dbReference type="AlphaFoldDB" id="A0A841JNM3"/>
<dbReference type="Proteomes" id="UP000548326">
    <property type="component" value="Unassembled WGS sequence"/>
</dbReference>
<gene>
    <name evidence="1" type="ORF">HDF22_004478</name>
</gene>
<proteinExistence type="predicted"/>
<dbReference type="EMBL" id="JACHCA010000014">
    <property type="protein sequence ID" value="MBB6130338.1"/>
    <property type="molecule type" value="Genomic_DNA"/>
</dbReference>
<name>A0A841JNM3_9SPHI</name>
<organism evidence="1 2">
    <name type="scientific">Mucilaginibacter lappiensis</name>
    <dbReference type="NCBI Taxonomy" id="354630"/>
    <lineage>
        <taxon>Bacteria</taxon>
        <taxon>Pseudomonadati</taxon>
        <taxon>Bacteroidota</taxon>
        <taxon>Sphingobacteriia</taxon>
        <taxon>Sphingobacteriales</taxon>
        <taxon>Sphingobacteriaceae</taxon>
        <taxon>Mucilaginibacter</taxon>
    </lineage>
</organism>
<sequence>MMFISYRLSTMVYGNSTDSSVGMDYGPWSIDH</sequence>
<comment type="caution">
    <text evidence="1">The sequence shown here is derived from an EMBL/GenBank/DDBJ whole genome shotgun (WGS) entry which is preliminary data.</text>
</comment>
<protein>
    <submittedName>
        <fullName evidence="1">Uncharacterized protein</fullName>
    </submittedName>
</protein>
<evidence type="ECO:0000313" key="2">
    <source>
        <dbReference type="Proteomes" id="UP000548326"/>
    </source>
</evidence>